<proteinExistence type="predicted"/>
<reference evidence="2" key="2">
    <citation type="submission" date="2021-04" db="EMBL/GenBank/DDBJ databases">
        <authorList>
            <person name="Gilroy R."/>
        </authorList>
    </citation>
    <scope>NUCLEOTIDE SEQUENCE</scope>
    <source>
        <strain evidence="2">CHK188-4685</strain>
    </source>
</reference>
<keyword evidence="1" id="KW-1133">Transmembrane helix</keyword>
<comment type="caution">
    <text evidence="2">The sequence shown here is derived from an EMBL/GenBank/DDBJ whole genome shotgun (WGS) entry which is preliminary data.</text>
</comment>
<evidence type="ECO:0008006" key="4">
    <source>
        <dbReference type="Google" id="ProtNLM"/>
    </source>
</evidence>
<dbReference type="EMBL" id="DWYS01000137">
    <property type="protein sequence ID" value="HJB08480.1"/>
    <property type="molecule type" value="Genomic_DNA"/>
</dbReference>
<evidence type="ECO:0000256" key="1">
    <source>
        <dbReference type="SAM" id="Phobius"/>
    </source>
</evidence>
<accession>A0A9D2RLW7</accession>
<gene>
    <name evidence="2" type="ORF">H9716_11565</name>
</gene>
<organism evidence="2 3">
    <name type="scientific">Candidatus Enterocloster faecavium</name>
    <dbReference type="NCBI Taxonomy" id="2838560"/>
    <lineage>
        <taxon>Bacteria</taxon>
        <taxon>Bacillati</taxon>
        <taxon>Bacillota</taxon>
        <taxon>Clostridia</taxon>
        <taxon>Lachnospirales</taxon>
        <taxon>Lachnospiraceae</taxon>
        <taxon>Enterocloster</taxon>
    </lineage>
</organism>
<name>A0A9D2RLW7_9FIRM</name>
<dbReference type="Gene3D" id="2.20.28.30">
    <property type="entry name" value="RNA polymerase ii, chain L"/>
    <property type="match status" value="1"/>
</dbReference>
<evidence type="ECO:0000313" key="3">
    <source>
        <dbReference type="Proteomes" id="UP000886804"/>
    </source>
</evidence>
<evidence type="ECO:0000313" key="2">
    <source>
        <dbReference type="EMBL" id="HJB08480.1"/>
    </source>
</evidence>
<keyword evidence="1" id="KW-0472">Membrane</keyword>
<protein>
    <recommendedName>
        <fullName evidence="4">Zn-finger containing protein</fullName>
    </recommendedName>
</protein>
<dbReference type="AlphaFoldDB" id="A0A9D2RLW7"/>
<feature type="transmembrane region" description="Helical" evidence="1">
    <location>
        <begin position="24"/>
        <end position="57"/>
    </location>
</feature>
<keyword evidence="1" id="KW-0812">Transmembrane</keyword>
<sequence>MSDWKDRLRRFMIGRYGMDQMNRYFMYGILILLILNIFFHSFILEILAVAGIVYMYFRILSRNINRRFQENQAFESLLFKVSQFFKGFRFKADEARKYKIFRCPKCGQKVRIPRGHGKVSIHCPKCGSDFIRRS</sequence>
<dbReference type="Proteomes" id="UP000886804">
    <property type="component" value="Unassembled WGS sequence"/>
</dbReference>
<reference evidence="2" key="1">
    <citation type="journal article" date="2021" name="PeerJ">
        <title>Extensive microbial diversity within the chicken gut microbiome revealed by metagenomics and culture.</title>
        <authorList>
            <person name="Gilroy R."/>
            <person name="Ravi A."/>
            <person name="Getino M."/>
            <person name="Pursley I."/>
            <person name="Horton D.L."/>
            <person name="Alikhan N.F."/>
            <person name="Baker D."/>
            <person name="Gharbi K."/>
            <person name="Hall N."/>
            <person name="Watson M."/>
            <person name="Adriaenssens E.M."/>
            <person name="Foster-Nyarko E."/>
            <person name="Jarju S."/>
            <person name="Secka A."/>
            <person name="Antonio M."/>
            <person name="Oren A."/>
            <person name="Chaudhuri R.R."/>
            <person name="La Ragione R."/>
            <person name="Hildebrand F."/>
            <person name="Pallen M.J."/>
        </authorList>
    </citation>
    <scope>NUCLEOTIDE SEQUENCE</scope>
    <source>
        <strain evidence="2">CHK188-4685</strain>
    </source>
</reference>